<name>A0AAW2BXH1_9ROSI</name>
<organism evidence="3 4">
    <name type="scientific">Lithocarpus litseifolius</name>
    <dbReference type="NCBI Taxonomy" id="425828"/>
    <lineage>
        <taxon>Eukaryota</taxon>
        <taxon>Viridiplantae</taxon>
        <taxon>Streptophyta</taxon>
        <taxon>Embryophyta</taxon>
        <taxon>Tracheophyta</taxon>
        <taxon>Spermatophyta</taxon>
        <taxon>Magnoliopsida</taxon>
        <taxon>eudicotyledons</taxon>
        <taxon>Gunneridae</taxon>
        <taxon>Pentapetalae</taxon>
        <taxon>rosids</taxon>
        <taxon>fabids</taxon>
        <taxon>Fagales</taxon>
        <taxon>Fagaceae</taxon>
        <taxon>Lithocarpus</taxon>
    </lineage>
</organism>
<protein>
    <submittedName>
        <fullName evidence="3">Uncharacterized protein</fullName>
    </submittedName>
</protein>
<evidence type="ECO:0000256" key="1">
    <source>
        <dbReference type="SAM" id="MobiDB-lite"/>
    </source>
</evidence>
<proteinExistence type="predicted"/>
<dbReference type="EMBL" id="JAZDWU010000009">
    <property type="protein sequence ID" value="KAK9990691.1"/>
    <property type="molecule type" value="Genomic_DNA"/>
</dbReference>
<comment type="caution">
    <text evidence="3">The sequence shown here is derived from an EMBL/GenBank/DDBJ whole genome shotgun (WGS) entry which is preliminary data.</text>
</comment>
<keyword evidence="2" id="KW-0472">Membrane</keyword>
<accession>A0AAW2BXH1</accession>
<feature type="transmembrane region" description="Helical" evidence="2">
    <location>
        <begin position="6"/>
        <end position="28"/>
    </location>
</feature>
<dbReference type="Proteomes" id="UP001459277">
    <property type="component" value="Unassembled WGS sequence"/>
</dbReference>
<evidence type="ECO:0000313" key="4">
    <source>
        <dbReference type="Proteomes" id="UP001459277"/>
    </source>
</evidence>
<feature type="compositionally biased region" description="Basic and acidic residues" evidence="1">
    <location>
        <begin position="130"/>
        <end position="139"/>
    </location>
</feature>
<sequence length="151" mass="16975">MDGGDMMMIMIVVMLMLMLVVMVMVVIARLSNAREFRESTILEIEKRRKGFEAKYGRMEGLIENRFGKRVDSKVPSVGQSIRDTNIYGKNAISKYSCRIRHIYENEFCVGGGHRYPSSEPNANHGSTTAHDPHTSTTKADRAFNAVASMPI</sequence>
<feature type="region of interest" description="Disordered" evidence="1">
    <location>
        <begin position="118"/>
        <end position="139"/>
    </location>
</feature>
<gene>
    <name evidence="3" type="ORF">SO802_025676</name>
</gene>
<dbReference type="AlphaFoldDB" id="A0AAW2BXH1"/>
<keyword evidence="2" id="KW-0812">Transmembrane</keyword>
<evidence type="ECO:0000256" key="2">
    <source>
        <dbReference type="SAM" id="Phobius"/>
    </source>
</evidence>
<evidence type="ECO:0000313" key="3">
    <source>
        <dbReference type="EMBL" id="KAK9990691.1"/>
    </source>
</evidence>
<feature type="compositionally biased region" description="Polar residues" evidence="1">
    <location>
        <begin position="118"/>
        <end position="129"/>
    </location>
</feature>
<keyword evidence="4" id="KW-1185">Reference proteome</keyword>
<reference evidence="3 4" key="1">
    <citation type="submission" date="2024-01" db="EMBL/GenBank/DDBJ databases">
        <title>A telomere-to-telomere, gap-free genome of sweet tea (Lithocarpus litseifolius).</title>
        <authorList>
            <person name="Zhou J."/>
        </authorList>
    </citation>
    <scope>NUCLEOTIDE SEQUENCE [LARGE SCALE GENOMIC DNA]</scope>
    <source>
        <strain evidence="3">Zhou-2022a</strain>
        <tissue evidence="3">Leaf</tissue>
    </source>
</reference>
<keyword evidence="2" id="KW-1133">Transmembrane helix</keyword>